<dbReference type="InterPro" id="IPR013083">
    <property type="entry name" value="Znf_RING/FYVE/PHD"/>
</dbReference>
<evidence type="ECO:0000256" key="2">
    <source>
        <dbReference type="ARBA" id="ARBA00022771"/>
    </source>
</evidence>
<dbReference type="PROSITE" id="PS50089">
    <property type="entry name" value="ZF_RING_2"/>
    <property type="match status" value="1"/>
</dbReference>
<dbReference type="EMBL" id="CCKQ01018885">
    <property type="protein sequence ID" value="CDW90885.1"/>
    <property type="molecule type" value="Genomic_DNA"/>
</dbReference>
<dbReference type="SUPFAM" id="SSF57850">
    <property type="entry name" value="RING/U-box"/>
    <property type="match status" value="1"/>
</dbReference>
<accession>A0A078B8S1</accession>
<protein>
    <submittedName>
        <fullName evidence="7">Zinc finger protein</fullName>
    </submittedName>
</protein>
<dbReference type="InterPro" id="IPR051834">
    <property type="entry name" value="RING_finger_E3_ligase"/>
</dbReference>
<evidence type="ECO:0000313" key="7">
    <source>
        <dbReference type="EMBL" id="CDW90885.1"/>
    </source>
</evidence>
<keyword evidence="5" id="KW-0812">Transmembrane</keyword>
<dbReference type="GO" id="GO:0006511">
    <property type="term" value="P:ubiquitin-dependent protein catabolic process"/>
    <property type="evidence" value="ECO:0007669"/>
    <property type="project" value="TreeGrafter"/>
</dbReference>
<keyword evidence="5" id="KW-1133">Transmembrane helix</keyword>
<dbReference type="InterPro" id="IPR001841">
    <property type="entry name" value="Znf_RING"/>
</dbReference>
<evidence type="ECO:0000256" key="4">
    <source>
        <dbReference type="PROSITE-ProRule" id="PRU00175"/>
    </source>
</evidence>
<evidence type="ECO:0000259" key="6">
    <source>
        <dbReference type="PROSITE" id="PS50089"/>
    </source>
</evidence>
<evidence type="ECO:0000313" key="8">
    <source>
        <dbReference type="Proteomes" id="UP000039865"/>
    </source>
</evidence>
<evidence type="ECO:0000256" key="1">
    <source>
        <dbReference type="ARBA" id="ARBA00022723"/>
    </source>
</evidence>
<dbReference type="AlphaFoldDB" id="A0A078B8S1"/>
<dbReference type="GO" id="GO:0005634">
    <property type="term" value="C:nucleus"/>
    <property type="evidence" value="ECO:0007669"/>
    <property type="project" value="TreeGrafter"/>
</dbReference>
<sequence>MSHSEQLRQYRIRQQQQIQQHQIQREPLLPDNNLNEPLLGGGQGRYYSDFRNQQAQSDNQQTKRDIYTDLMFNVLAMMLIINFGADSHCGISIFMWCLVYFCILSTRSLTNLFKLKLQENQFRYYNTFTIASFIVIDGLLLSWLIYGNILFYSSKNDCNQMEGSRVLYNLMFVLLLVGYFQMLVYALLIFCLPCLIVILRHQERQRAGIVPSSAIPSIIQSLTRLKFDNQQFKSEDQCSICWIEFKSDDEITPLSCDPKHYFHTKCIEDWIRTGKNTCPLCRQPIREL</sequence>
<organism evidence="7 8">
    <name type="scientific">Stylonychia lemnae</name>
    <name type="common">Ciliate</name>
    <dbReference type="NCBI Taxonomy" id="5949"/>
    <lineage>
        <taxon>Eukaryota</taxon>
        <taxon>Sar</taxon>
        <taxon>Alveolata</taxon>
        <taxon>Ciliophora</taxon>
        <taxon>Intramacronucleata</taxon>
        <taxon>Spirotrichea</taxon>
        <taxon>Stichotrichia</taxon>
        <taxon>Sporadotrichida</taxon>
        <taxon>Oxytrichidae</taxon>
        <taxon>Stylonychinae</taxon>
        <taxon>Stylonychia</taxon>
    </lineage>
</organism>
<reference evidence="7 8" key="1">
    <citation type="submission" date="2014-06" db="EMBL/GenBank/DDBJ databases">
        <authorList>
            <person name="Swart Estienne"/>
        </authorList>
    </citation>
    <scope>NUCLEOTIDE SEQUENCE [LARGE SCALE GENOMIC DNA]</scope>
    <source>
        <strain evidence="7 8">130c</strain>
    </source>
</reference>
<dbReference type="Pfam" id="PF13639">
    <property type="entry name" value="zf-RING_2"/>
    <property type="match status" value="1"/>
</dbReference>
<dbReference type="Gene3D" id="3.30.40.10">
    <property type="entry name" value="Zinc/RING finger domain, C3HC4 (zinc finger)"/>
    <property type="match status" value="1"/>
</dbReference>
<feature type="domain" description="RING-type" evidence="6">
    <location>
        <begin position="238"/>
        <end position="282"/>
    </location>
</feature>
<dbReference type="GO" id="GO:0061630">
    <property type="term" value="F:ubiquitin protein ligase activity"/>
    <property type="evidence" value="ECO:0007669"/>
    <property type="project" value="TreeGrafter"/>
</dbReference>
<keyword evidence="8" id="KW-1185">Reference proteome</keyword>
<keyword evidence="1" id="KW-0479">Metal-binding</keyword>
<dbReference type="GO" id="GO:0008270">
    <property type="term" value="F:zinc ion binding"/>
    <property type="evidence" value="ECO:0007669"/>
    <property type="project" value="UniProtKB-KW"/>
</dbReference>
<proteinExistence type="predicted"/>
<evidence type="ECO:0000256" key="5">
    <source>
        <dbReference type="SAM" id="Phobius"/>
    </source>
</evidence>
<feature type="transmembrane region" description="Helical" evidence="5">
    <location>
        <begin position="125"/>
        <end position="146"/>
    </location>
</feature>
<dbReference type="InParanoid" id="A0A078B8S1"/>
<feature type="transmembrane region" description="Helical" evidence="5">
    <location>
        <begin position="66"/>
        <end position="85"/>
    </location>
</feature>
<dbReference type="Proteomes" id="UP000039865">
    <property type="component" value="Unassembled WGS sequence"/>
</dbReference>
<feature type="transmembrane region" description="Helical" evidence="5">
    <location>
        <begin position="91"/>
        <end position="113"/>
    </location>
</feature>
<evidence type="ECO:0000256" key="3">
    <source>
        <dbReference type="ARBA" id="ARBA00022833"/>
    </source>
</evidence>
<feature type="transmembrane region" description="Helical" evidence="5">
    <location>
        <begin position="166"/>
        <end position="199"/>
    </location>
</feature>
<name>A0A078B8S1_STYLE</name>
<gene>
    <name evidence="7" type="primary">Contig11874.g12706</name>
    <name evidence="7" type="ORF">STYLEM_20032</name>
</gene>
<dbReference type="PANTHER" id="PTHR45931">
    <property type="entry name" value="SI:CH211-59O9.10"/>
    <property type="match status" value="1"/>
</dbReference>
<dbReference type="CDD" id="cd16448">
    <property type="entry name" value="RING-H2"/>
    <property type="match status" value="1"/>
</dbReference>
<dbReference type="PANTHER" id="PTHR45931:SF3">
    <property type="entry name" value="RING ZINC FINGER-CONTAINING PROTEIN"/>
    <property type="match status" value="1"/>
</dbReference>
<keyword evidence="2 4" id="KW-0863">Zinc-finger</keyword>
<dbReference type="OrthoDB" id="291437at2759"/>
<keyword evidence="5" id="KW-0472">Membrane</keyword>
<keyword evidence="3" id="KW-0862">Zinc</keyword>